<evidence type="ECO:0000313" key="1">
    <source>
        <dbReference type="EMBL" id="VDK54913.1"/>
    </source>
</evidence>
<dbReference type="Proteomes" id="UP000271098">
    <property type="component" value="Unassembled WGS sequence"/>
</dbReference>
<sequence>MTFWSVVVARVLYADFYGRSSEPPSALCSGVQTLDSWLPLGLAKAVSCDKNRNIDSFFGRISREAEVVTAFLAAQFSFVTTYYDWLITAADDLYEEWLSERLQSFNEHFLDFYEIVQTSFCDLRETCFGVFVQVYFDTKDFISNVYEYVAHNLGFRIVDNKEEL</sequence>
<name>A0A3P6RG46_9BILA</name>
<protein>
    <submittedName>
        <fullName evidence="1">Uncharacterized protein</fullName>
    </submittedName>
</protein>
<organism evidence="1 2">
    <name type="scientific">Gongylonema pulchrum</name>
    <dbReference type="NCBI Taxonomy" id="637853"/>
    <lineage>
        <taxon>Eukaryota</taxon>
        <taxon>Metazoa</taxon>
        <taxon>Ecdysozoa</taxon>
        <taxon>Nematoda</taxon>
        <taxon>Chromadorea</taxon>
        <taxon>Rhabditida</taxon>
        <taxon>Spirurina</taxon>
        <taxon>Spiruromorpha</taxon>
        <taxon>Spiruroidea</taxon>
        <taxon>Gongylonematidae</taxon>
        <taxon>Gongylonema</taxon>
    </lineage>
</organism>
<proteinExistence type="predicted"/>
<accession>A0A3P6RG46</accession>
<gene>
    <name evidence="1" type="ORF">GPUH_LOCUS6486</name>
</gene>
<reference evidence="1 2" key="1">
    <citation type="submission" date="2018-11" db="EMBL/GenBank/DDBJ databases">
        <authorList>
            <consortium name="Pathogen Informatics"/>
        </authorList>
    </citation>
    <scope>NUCLEOTIDE SEQUENCE [LARGE SCALE GENOMIC DNA]</scope>
</reference>
<dbReference type="AlphaFoldDB" id="A0A3P6RG46"/>
<dbReference type="EMBL" id="UYRT01015314">
    <property type="protein sequence ID" value="VDK54913.1"/>
    <property type="molecule type" value="Genomic_DNA"/>
</dbReference>
<keyword evidence="2" id="KW-1185">Reference proteome</keyword>
<evidence type="ECO:0000313" key="2">
    <source>
        <dbReference type="Proteomes" id="UP000271098"/>
    </source>
</evidence>